<dbReference type="PANTHER" id="PTHR42886:SF29">
    <property type="entry name" value="PUMMELIG, ISOFORM A"/>
    <property type="match status" value="1"/>
</dbReference>
<dbReference type="Gene3D" id="3.40.50.1820">
    <property type="entry name" value="alpha/beta hydrolase"/>
    <property type="match status" value="1"/>
</dbReference>
<dbReference type="InterPro" id="IPR000073">
    <property type="entry name" value="AB_hydrolase_1"/>
</dbReference>
<evidence type="ECO:0000259" key="1">
    <source>
        <dbReference type="Pfam" id="PF12697"/>
    </source>
</evidence>
<comment type="caution">
    <text evidence="2">The sequence shown here is derived from an EMBL/GenBank/DDBJ whole genome shotgun (WGS) entry which is preliminary data.</text>
</comment>
<organism evidence="2">
    <name type="scientific">mine drainage metagenome</name>
    <dbReference type="NCBI Taxonomy" id="410659"/>
    <lineage>
        <taxon>unclassified sequences</taxon>
        <taxon>metagenomes</taxon>
        <taxon>ecological metagenomes</taxon>
    </lineage>
</organism>
<dbReference type="EMBL" id="MLJW01000339">
    <property type="protein sequence ID" value="OIQ89206.1"/>
    <property type="molecule type" value="Genomic_DNA"/>
</dbReference>
<reference evidence="2" key="1">
    <citation type="submission" date="2016-10" db="EMBL/GenBank/DDBJ databases">
        <title>Sequence of Gallionella enrichment culture.</title>
        <authorList>
            <person name="Poehlein A."/>
            <person name="Muehling M."/>
            <person name="Daniel R."/>
        </authorList>
    </citation>
    <scope>NUCLEOTIDE SEQUENCE</scope>
</reference>
<dbReference type="GO" id="GO:0016787">
    <property type="term" value="F:hydrolase activity"/>
    <property type="evidence" value="ECO:0007669"/>
    <property type="project" value="UniProtKB-KW"/>
</dbReference>
<proteinExistence type="predicted"/>
<dbReference type="SUPFAM" id="SSF53474">
    <property type="entry name" value="alpha/beta-Hydrolases"/>
    <property type="match status" value="1"/>
</dbReference>
<feature type="domain" description="AB hydrolase-1" evidence="1">
    <location>
        <begin position="26"/>
        <end position="276"/>
    </location>
</feature>
<name>A0A1J5QZP9_9ZZZZ</name>
<evidence type="ECO:0000313" key="2">
    <source>
        <dbReference type="EMBL" id="OIQ89206.1"/>
    </source>
</evidence>
<accession>A0A1J5QZP9</accession>
<dbReference type="InterPro" id="IPR029058">
    <property type="entry name" value="AB_hydrolase_fold"/>
</dbReference>
<dbReference type="PANTHER" id="PTHR42886">
    <property type="entry name" value="RE40534P-RELATED"/>
    <property type="match status" value="1"/>
</dbReference>
<sequence>MQADTTPSPEAQSQVLGQDTPGKPLLVFAHANGFPAGTYRKLFDLLGAEFDVAAPERLGHDPQHPVGDGWLALRRELLQFVQERGQGRPVILVGHSLGGYLGLMVARHAPRAIRCVILLDSPVVAGWRATVLWLGKRSGLASRLPPAAPAWRRRTSWDSLEAVRAHFAAKAPFARWDPDMLADYARCGTREQGGKRVLAFDREVEARIYQTLPHRMGRIARPPFPVPVGFIGGTESREIRQAGMAATHRLVGPHLQWIQGGSHLYPFEQPQATAAAIGAMVRELVPD</sequence>
<gene>
    <name evidence="2" type="ORF">GALL_289050</name>
</gene>
<keyword evidence="2" id="KW-0378">Hydrolase</keyword>
<protein>
    <submittedName>
        <fullName evidence="2">Alpha/beta hydrolase family protein</fullName>
    </submittedName>
</protein>
<dbReference type="Pfam" id="PF12697">
    <property type="entry name" value="Abhydrolase_6"/>
    <property type="match status" value="1"/>
</dbReference>
<dbReference type="AlphaFoldDB" id="A0A1J5QZP9"/>